<evidence type="ECO:0000313" key="2">
    <source>
        <dbReference type="EMBL" id="KAK0477444.1"/>
    </source>
</evidence>
<dbReference type="Proteomes" id="UP001175227">
    <property type="component" value="Unassembled WGS sequence"/>
</dbReference>
<name>A0AA39P4Q4_9AGAR</name>
<sequence>MKRQQLAPVYPPQCLLEGSLPSHSTRSTSSVSRSATLASAVPSTASPVSESATITDPTSSNEFSYTCPPNSHSDKYLINIET</sequence>
<feature type="region of interest" description="Disordered" evidence="1">
    <location>
        <begin position="1"/>
        <end position="82"/>
    </location>
</feature>
<organism evidence="2 3">
    <name type="scientific">Armillaria novae-zelandiae</name>
    <dbReference type="NCBI Taxonomy" id="153914"/>
    <lineage>
        <taxon>Eukaryota</taxon>
        <taxon>Fungi</taxon>
        <taxon>Dikarya</taxon>
        <taxon>Basidiomycota</taxon>
        <taxon>Agaricomycotina</taxon>
        <taxon>Agaricomycetes</taxon>
        <taxon>Agaricomycetidae</taxon>
        <taxon>Agaricales</taxon>
        <taxon>Marasmiineae</taxon>
        <taxon>Physalacriaceae</taxon>
        <taxon>Armillaria</taxon>
    </lineage>
</organism>
<keyword evidence="3" id="KW-1185">Reference proteome</keyword>
<feature type="compositionally biased region" description="Low complexity" evidence="1">
    <location>
        <begin position="19"/>
        <end position="53"/>
    </location>
</feature>
<gene>
    <name evidence="2" type="ORF">IW261DRAFT_1566350</name>
</gene>
<evidence type="ECO:0000256" key="1">
    <source>
        <dbReference type="SAM" id="MobiDB-lite"/>
    </source>
</evidence>
<dbReference type="EMBL" id="JAUEPR010000017">
    <property type="protein sequence ID" value="KAK0477444.1"/>
    <property type="molecule type" value="Genomic_DNA"/>
</dbReference>
<feature type="compositionally biased region" description="Polar residues" evidence="1">
    <location>
        <begin position="54"/>
        <end position="71"/>
    </location>
</feature>
<comment type="caution">
    <text evidence="2">The sequence shown here is derived from an EMBL/GenBank/DDBJ whole genome shotgun (WGS) entry which is preliminary data.</text>
</comment>
<accession>A0AA39P4Q4</accession>
<reference evidence="2" key="1">
    <citation type="submission" date="2023-06" db="EMBL/GenBank/DDBJ databases">
        <authorList>
            <consortium name="Lawrence Berkeley National Laboratory"/>
            <person name="Ahrendt S."/>
            <person name="Sahu N."/>
            <person name="Indic B."/>
            <person name="Wong-Bajracharya J."/>
            <person name="Merenyi Z."/>
            <person name="Ke H.-M."/>
            <person name="Monk M."/>
            <person name="Kocsube S."/>
            <person name="Drula E."/>
            <person name="Lipzen A."/>
            <person name="Balint B."/>
            <person name="Henrissat B."/>
            <person name="Andreopoulos B."/>
            <person name="Martin F.M."/>
            <person name="Harder C.B."/>
            <person name="Rigling D."/>
            <person name="Ford K.L."/>
            <person name="Foster G.D."/>
            <person name="Pangilinan J."/>
            <person name="Papanicolaou A."/>
            <person name="Barry K."/>
            <person name="LaButti K."/>
            <person name="Viragh M."/>
            <person name="Koriabine M."/>
            <person name="Yan M."/>
            <person name="Riley R."/>
            <person name="Champramary S."/>
            <person name="Plett K.L."/>
            <person name="Tsai I.J."/>
            <person name="Slot J."/>
            <person name="Sipos G."/>
            <person name="Plett J."/>
            <person name="Nagy L.G."/>
            <person name="Grigoriev I.V."/>
        </authorList>
    </citation>
    <scope>NUCLEOTIDE SEQUENCE</scope>
    <source>
        <strain evidence="2">ICMP 16352</strain>
    </source>
</reference>
<evidence type="ECO:0000313" key="3">
    <source>
        <dbReference type="Proteomes" id="UP001175227"/>
    </source>
</evidence>
<dbReference type="AlphaFoldDB" id="A0AA39P4Q4"/>
<proteinExistence type="predicted"/>
<protein>
    <submittedName>
        <fullName evidence="2">Uncharacterized protein</fullName>
    </submittedName>
</protein>